<proteinExistence type="predicted"/>
<keyword evidence="2" id="KW-0732">Signal</keyword>
<accession>A0A438MCA7</accession>
<dbReference type="AlphaFoldDB" id="A0A438MCA7"/>
<dbReference type="RefSeq" id="WP_127935266.1">
    <property type="nucleotide sequence ID" value="NZ_SAUN01000001.1"/>
</dbReference>
<reference evidence="3 4" key="1">
    <citation type="submission" date="2019-01" db="EMBL/GenBank/DDBJ databases">
        <title>Sequencing the genomes of 1000 actinobacteria strains.</title>
        <authorList>
            <person name="Klenk H.-P."/>
        </authorList>
    </citation>
    <scope>NUCLEOTIDE SEQUENCE [LARGE SCALE GENOMIC DNA]</scope>
    <source>
        <strain evidence="3 4">DSM 43925</strain>
    </source>
</reference>
<feature type="chain" id="PRO_5039269532" evidence="2">
    <location>
        <begin position="22"/>
        <end position="128"/>
    </location>
</feature>
<feature type="region of interest" description="Disordered" evidence="1">
    <location>
        <begin position="109"/>
        <end position="128"/>
    </location>
</feature>
<comment type="caution">
    <text evidence="3">The sequence shown here is derived from an EMBL/GenBank/DDBJ whole genome shotgun (WGS) entry which is preliminary data.</text>
</comment>
<dbReference type="OrthoDB" id="1247310at2"/>
<name>A0A438MCA7_9ACTN</name>
<dbReference type="EMBL" id="SAUN01000001">
    <property type="protein sequence ID" value="RVX43318.1"/>
    <property type="molecule type" value="Genomic_DNA"/>
</dbReference>
<evidence type="ECO:0000256" key="1">
    <source>
        <dbReference type="SAM" id="MobiDB-lite"/>
    </source>
</evidence>
<feature type="signal peptide" evidence="2">
    <location>
        <begin position="1"/>
        <end position="21"/>
    </location>
</feature>
<evidence type="ECO:0000256" key="2">
    <source>
        <dbReference type="SAM" id="SignalP"/>
    </source>
</evidence>
<organism evidence="3 4">
    <name type="scientific">Nonomuraea polychroma</name>
    <dbReference type="NCBI Taxonomy" id="46176"/>
    <lineage>
        <taxon>Bacteria</taxon>
        <taxon>Bacillati</taxon>
        <taxon>Actinomycetota</taxon>
        <taxon>Actinomycetes</taxon>
        <taxon>Streptosporangiales</taxon>
        <taxon>Streptosporangiaceae</taxon>
        <taxon>Nonomuraea</taxon>
    </lineage>
</organism>
<sequence>MRYKSAAILSALVLTFGIGGAATVSAAAPAKPNQYGVCVNAKTGGMRLLEPLNLRRSQFSKCKSSERRVFLPTKHAIPVALLVPATVVFKRGGAVETCTKTTDTTLTYECETVPPRPPPRPARTEEDS</sequence>
<evidence type="ECO:0000313" key="4">
    <source>
        <dbReference type="Proteomes" id="UP000284824"/>
    </source>
</evidence>
<dbReference type="Proteomes" id="UP000284824">
    <property type="component" value="Unassembled WGS sequence"/>
</dbReference>
<evidence type="ECO:0000313" key="3">
    <source>
        <dbReference type="EMBL" id="RVX43318.1"/>
    </source>
</evidence>
<gene>
    <name evidence="3" type="ORF">EDD27_5995</name>
</gene>
<protein>
    <submittedName>
        <fullName evidence="3">Uncharacterized protein</fullName>
    </submittedName>
</protein>
<keyword evidence="4" id="KW-1185">Reference proteome</keyword>